<dbReference type="GO" id="GO:0004656">
    <property type="term" value="F:procollagen-proline 4-dioxygenase activity"/>
    <property type="evidence" value="ECO:0007669"/>
    <property type="project" value="TreeGrafter"/>
</dbReference>
<dbReference type="InterPro" id="IPR006620">
    <property type="entry name" value="Pro_4_hyd_alph"/>
</dbReference>
<dbReference type="SMART" id="SM00702">
    <property type="entry name" value="P4Hc"/>
    <property type="match status" value="1"/>
</dbReference>
<evidence type="ECO:0000256" key="5">
    <source>
        <dbReference type="ARBA" id="ARBA00023004"/>
    </source>
</evidence>
<evidence type="ECO:0000256" key="4">
    <source>
        <dbReference type="ARBA" id="ARBA00023002"/>
    </source>
</evidence>
<dbReference type="SUPFAM" id="SSF53335">
    <property type="entry name" value="S-adenosyl-L-methionine-dependent methyltransferases"/>
    <property type="match status" value="1"/>
</dbReference>
<proteinExistence type="predicted"/>
<dbReference type="OrthoDB" id="69177at2759"/>
<keyword evidence="8" id="KW-1185">Reference proteome</keyword>
<evidence type="ECO:0000313" key="7">
    <source>
        <dbReference type="EMBL" id="CAH0380008.1"/>
    </source>
</evidence>
<dbReference type="Proteomes" id="UP000789595">
    <property type="component" value="Unassembled WGS sequence"/>
</dbReference>
<comment type="cofactor">
    <cofactor evidence="1">
        <name>L-ascorbate</name>
        <dbReference type="ChEBI" id="CHEBI:38290"/>
    </cofactor>
</comment>
<dbReference type="InterPro" id="IPR029063">
    <property type="entry name" value="SAM-dependent_MTases_sf"/>
</dbReference>
<dbReference type="PANTHER" id="PTHR10869:SF246">
    <property type="entry name" value="TRANSMEMBRANE PROLYL 4-HYDROXYLASE"/>
    <property type="match status" value="1"/>
</dbReference>
<organism evidence="7 8">
    <name type="scientific">Pelagomonas calceolata</name>
    <dbReference type="NCBI Taxonomy" id="35677"/>
    <lineage>
        <taxon>Eukaryota</taxon>
        <taxon>Sar</taxon>
        <taxon>Stramenopiles</taxon>
        <taxon>Ochrophyta</taxon>
        <taxon>Pelagophyceae</taxon>
        <taxon>Pelagomonadales</taxon>
        <taxon>Pelagomonadaceae</taxon>
        <taxon>Pelagomonas</taxon>
    </lineage>
</organism>
<name>A0A8J2X543_9STRA</name>
<dbReference type="Pfam" id="PF13578">
    <property type="entry name" value="Methyltransf_24"/>
    <property type="match status" value="1"/>
</dbReference>
<gene>
    <name evidence="7" type="ORF">PECAL_6P16440</name>
</gene>
<dbReference type="InterPro" id="IPR045054">
    <property type="entry name" value="P4HA-like"/>
</dbReference>
<dbReference type="Gene3D" id="3.40.50.150">
    <property type="entry name" value="Vaccinia Virus protein VP39"/>
    <property type="match status" value="1"/>
</dbReference>
<evidence type="ECO:0000256" key="1">
    <source>
        <dbReference type="ARBA" id="ARBA00001961"/>
    </source>
</evidence>
<evidence type="ECO:0000256" key="3">
    <source>
        <dbReference type="ARBA" id="ARBA00022964"/>
    </source>
</evidence>
<keyword evidence="2" id="KW-0479">Metal-binding</keyword>
<evidence type="ECO:0000313" key="8">
    <source>
        <dbReference type="Proteomes" id="UP000789595"/>
    </source>
</evidence>
<dbReference type="PANTHER" id="PTHR10869">
    <property type="entry name" value="PROLYL 4-HYDROXYLASE ALPHA SUBUNIT"/>
    <property type="match status" value="1"/>
</dbReference>
<feature type="domain" description="Fe2OG dioxygenase" evidence="6">
    <location>
        <begin position="143"/>
        <end position="270"/>
    </location>
</feature>
<accession>A0A8J2X543</accession>
<keyword evidence="5" id="KW-0408">Iron</keyword>
<sequence>MRRRSRVWLVAVAHALTPPAGLRKLTRSVASPELLDHNDAVTFLQETGVPTFAADEAWLELDDAAPASKAVPVDGADAILIEHALSPEECERLINEAERAGFSEFDAGKNTHAALQVCVHEALEAAACARISRHVPREVETSRYAHLLNQRWRFYRYAADGKQEFRPHVDAGFPPSSVDGDALVMDAHDGRYESRYSALFYLNDDFDGGATRFYLANNTEIDVKPAQGACLLIKQALEGEEWEVADVAGHAGTQVLEGRPKYVIRTDCMYTTQPDPNAHALERTLRPFSSIYDREFLEACRPLYSVHMGVENAASLLYSLIRFVKPHSVVEVGAGYTSLWLLRALADNDDELQRLSKLQEEGGADLLAWPWCEPIHIKKSSLICVDNCRHQTSTARKVETVAHDLDLGDRLQFIEGDAFELFRDRFDDESIDCFWLDFGVGDRVADFVRGLWPAISPGGFVLCHSSVTNRGTRQWLDAVRRNEPEHETGVPPGEAHHISFLEPHKHFQNAITVLQKRPAGFAEPLYSERA</sequence>
<dbReference type="InterPro" id="IPR044862">
    <property type="entry name" value="Pro_4_hyd_alph_FE2OG_OXY"/>
</dbReference>
<comment type="caution">
    <text evidence="7">The sequence shown here is derived from an EMBL/GenBank/DDBJ whole genome shotgun (WGS) entry which is preliminary data.</text>
</comment>
<dbReference type="Gene3D" id="2.60.120.620">
    <property type="entry name" value="q2cbj1_9rhob like domain"/>
    <property type="match status" value="1"/>
</dbReference>
<keyword evidence="3" id="KW-0223">Dioxygenase</keyword>
<evidence type="ECO:0000256" key="2">
    <source>
        <dbReference type="ARBA" id="ARBA00022723"/>
    </source>
</evidence>
<dbReference type="EMBL" id="CAKKNE010000006">
    <property type="protein sequence ID" value="CAH0380008.1"/>
    <property type="molecule type" value="Genomic_DNA"/>
</dbReference>
<dbReference type="GO" id="GO:0005783">
    <property type="term" value="C:endoplasmic reticulum"/>
    <property type="evidence" value="ECO:0007669"/>
    <property type="project" value="TreeGrafter"/>
</dbReference>
<dbReference type="AlphaFoldDB" id="A0A8J2X543"/>
<dbReference type="GO" id="GO:0005506">
    <property type="term" value="F:iron ion binding"/>
    <property type="evidence" value="ECO:0007669"/>
    <property type="project" value="InterPro"/>
</dbReference>
<dbReference type="Pfam" id="PF13640">
    <property type="entry name" value="2OG-FeII_Oxy_3"/>
    <property type="match status" value="1"/>
</dbReference>
<protein>
    <recommendedName>
        <fullName evidence="6">Fe2OG dioxygenase domain-containing protein</fullName>
    </recommendedName>
</protein>
<dbReference type="InterPro" id="IPR005123">
    <property type="entry name" value="Oxoglu/Fe-dep_dioxygenase_dom"/>
</dbReference>
<keyword evidence="4" id="KW-0560">Oxidoreductase</keyword>
<evidence type="ECO:0000259" key="6">
    <source>
        <dbReference type="PROSITE" id="PS51471"/>
    </source>
</evidence>
<dbReference type="GO" id="GO:0031418">
    <property type="term" value="F:L-ascorbic acid binding"/>
    <property type="evidence" value="ECO:0007669"/>
    <property type="project" value="InterPro"/>
</dbReference>
<dbReference type="PROSITE" id="PS51471">
    <property type="entry name" value="FE2OG_OXY"/>
    <property type="match status" value="1"/>
</dbReference>
<reference evidence="7" key="1">
    <citation type="submission" date="2021-11" db="EMBL/GenBank/DDBJ databases">
        <authorList>
            <consortium name="Genoscope - CEA"/>
            <person name="William W."/>
        </authorList>
    </citation>
    <scope>NUCLEOTIDE SEQUENCE</scope>
</reference>